<evidence type="ECO:0000313" key="7">
    <source>
        <dbReference type="EMBL" id="KAJ4438336.1"/>
    </source>
</evidence>
<keyword evidence="3" id="KW-0863">Zinc-finger</keyword>
<evidence type="ECO:0000256" key="5">
    <source>
        <dbReference type="SAM" id="MobiDB-lite"/>
    </source>
</evidence>
<dbReference type="InterPro" id="IPR012337">
    <property type="entry name" value="RNaseH-like_sf"/>
</dbReference>
<accession>A0ABQ8SX34</accession>
<comment type="subcellular location">
    <subcellularLocation>
        <location evidence="1">Nucleus</location>
    </subcellularLocation>
</comment>
<gene>
    <name evidence="7" type="ORF">ANN_14278</name>
</gene>
<protein>
    <recommendedName>
        <fullName evidence="6">Zinc finger PHD-type domain-containing protein</fullName>
    </recommendedName>
</protein>
<dbReference type="SUPFAM" id="SSF53098">
    <property type="entry name" value="Ribonuclease H-like"/>
    <property type="match status" value="1"/>
</dbReference>
<dbReference type="InterPro" id="IPR036397">
    <property type="entry name" value="RNaseH_sf"/>
</dbReference>
<dbReference type="InterPro" id="IPR007889">
    <property type="entry name" value="HTH_Psq"/>
</dbReference>
<dbReference type="CDD" id="cd15517">
    <property type="entry name" value="PHD_TCF19_like"/>
    <property type="match status" value="1"/>
</dbReference>
<dbReference type="InterPro" id="IPR013083">
    <property type="entry name" value="Znf_RING/FYVE/PHD"/>
</dbReference>
<dbReference type="Gene3D" id="3.30.420.10">
    <property type="entry name" value="Ribonuclease H-like superfamily/Ribonuclease H"/>
    <property type="match status" value="2"/>
</dbReference>
<evidence type="ECO:0000313" key="8">
    <source>
        <dbReference type="Proteomes" id="UP001148838"/>
    </source>
</evidence>
<dbReference type="SMART" id="SM00249">
    <property type="entry name" value="PHD"/>
    <property type="match status" value="1"/>
</dbReference>
<comment type="caution">
    <text evidence="7">The sequence shown here is derived from an EMBL/GenBank/DDBJ whole genome shotgun (WGS) entry which is preliminary data.</text>
</comment>
<evidence type="ECO:0000256" key="3">
    <source>
        <dbReference type="ARBA" id="ARBA00022771"/>
    </source>
</evidence>
<sequence length="507" mass="58272">MPIQKEKIQISGIAGKLDIKRTFMMAPVISRPSKGKWHPDSMKQDVENVLTGQLSVRKAAEIYNIPKSTLIDRVSAVKRGSSHHETSPNRPTPTDRPNNTTLVKKTIQQLSPIPDASKKQEVSRRQKSERSEVLTSSPYKTYLEEQNEKMKREVKSLVRGKRPLSGKFFPKSSRKTTKKNDEKEETTCSFWGESHDEDWIQCSSCQMWAHEACASIPETSDTYECDFCQNPDLNPTEHLWDELDLRLRSREMRPTSIVQLSVMLQEEWRCIPVDILHKLVESMPDRVAAVIGTREQPPVRTPEELWDRVLDAREKMAKNLDLFHNLVDSMPRRMRADVDAVRQPEDRFLICSDSLSAIQSLQHLNSDDPLVLRTQELFHTLLTSDYEIVVVWIPGYVGIPGNEAADAAAKDSAMNASEVYWHERCQDIQNYLKHMLCRQWEGEWSAQEGNKLRRIKNTVCVWDSSTRASQHEEILLTRLRIGLCHLTHGHLLRGEPQPECDICHVPP</sequence>
<dbReference type="Gene3D" id="3.30.40.10">
    <property type="entry name" value="Zinc/RING finger domain, C3HC4 (zinc finger)"/>
    <property type="match status" value="1"/>
</dbReference>
<evidence type="ECO:0000256" key="4">
    <source>
        <dbReference type="ARBA" id="ARBA00022833"/>
    </source>
</evidence>
<dbReference type="InterPro" id="IPR001965">
    <property type="entry name" value="Znf_PHD"/>
</dbReference>
<dbReference type="InterPro" id="IPR009057">
    <property type="entry name" value="Homeodomain-like_sf"/>
</dbReference>
<proteinExistence type="predicted"/>
<feature type="domain" description="Zinc finger PHD-type" evidence="6">
    <location>
        <begin position="187"/>
        <end position="229"/>
    </location>
</feature>
<dbReference type="EMBL" id="JAJSOF020000019">
    <property type="protein sequence ID" value="KAJ4438336.1"/>
    <property type="molecule type" value="Genomic_DNA"/>
</dbReference>
<feature type="region of interest" description="Disordered" evidence="5">
    <location>
        <begin position="165"/>
        <end position="184"/>
    </location>
</feature>
<dbReference type="SUPFAM" id="SSF57903">
    <property type="entry name" value="FYVE/PHD zinc finger"/>
    <property type="match status" value="1"/>
</dbReference>
<feature type="region of interest" description="Disordered" evidence="5">
    <location>
        <begin position="76"/>
        <end position="147"/>
    </location>
</feature>
<keyword evidence="4" id="KW-0862">Zinc</keyword>
<dbReference type="Proteomes" id="UP001148838">
    <property type="component" value="Unassembled WGS sequence"/>
</dbReference>
<dbReference type="Pfam" id="PF05225">
    <property type="entry name" value="HTH_psq"/>
    <property type="match status" value="1"/>
</dbReference>
<feature type="compositionally biased region" description="Basic and acidic residues" evidence="5">
    <location>
        <begin position="116"/>
        <end position="132"/>
    </location>
</feature>
<organism evidence="7 8">
    <name type="scientific">Periplaneta americana</name>
    <name type="common">American cockroach</name>
    <name type="synonym">Blatta americana</name>
    <dbReference type="NCBI Taxonomy" id="6978"/>
    <lineage>
        <taxon>Eukaryota</taxon>
        <taxon>Metazoa</taxon>
        <taxon>Ecdysozoa</taxon>
        <taxon>Arthropoda</taxon>
        <taxon>Hexapoda</taxon>
        <taxon>Insecta</taxon>
        <taxon>Pterygota</taxon>
        <taxon>Neoptera</taxon>
        <taxon>Polyneoptera</taxon>
        <taxon>Dictyoptera</taxon>
        <taxon>Blattodea</taxon>
        <taxon>Blattoidea</taxon>
        <taxon>Blattidae</taxon>
        <taxon>Blattinae</taxon>
        <taxon>Periplaneta</taxon>
    </lineage>
</organism>
<evidence type="ECO:0000256" key="1">
    <source>
        <dbReference type="ARBA" id="ARBA00004123"/>
    </source>
</evidence>
<name>A0ABQ8SX34_PERAM</name>
<dbReference type="Gene3D" id="1.10.10.60">
    <property type="entry name" value="Homeodomain-like"/>
    <property type="match status" value="1"/>
</dbReference>
<keyword evidence="8" id="KW-1185">Reference proteome</keyword>
<keyword evidence="2" id="KW-0479">Metal-binding</keyword>
<reference evidence="7 8" key="1">
    <citation type="journal article" date="2022" name="Allergy">
        <title>Genome assembly and annotation of Periplaneta americana reveal a comprehensive cockroach allergen profile.</title>
        <authorList>
            <person name="Wang L."/>
            <person name="Xiong Q."/>
            <person name="Saelim N."/>
            <person name="Wang L."/>
            <person name="Nong W."/>
            <person name="Wan A.T."/>
            <person name="Shi M."/>
            <person name="Liu X."/>
            <person name="Cao Q."/>
            <person name="Hui J.H.L."/>
            <person name="Sookrung N."/>
            <person name="Leung T.F."/>
            <person name="Tungtrongchitr A."/>
            <person name="Tsui S.K.W."/>
        </authorList>
    </citation>
    <scope>NUCLEOTIDE SEQUENCE [LARGE SCALE GENOMIC DNA]</scope>
    <source>
        <strain evidence="7">PWHHKU_190912</strain>
    </source>
</reference>
<dbReference type="InterPro" id="IPR011011">
    <property type="entry name" value="Znf_FYVE_PHD"/>
</dbReference>
<evidence type="ECO:0000259" key="6">
    <source>
        <dbReference type="SMART" id="SM00249"/>
    </source>
</evidence>
<evidence type="ECO:0000256" key="2">
    <source>
        <dbReference type="ARBA" id="ARBA00022723"/>
    </source>
</evidence>
<feature type="compositionally biased region" description="Polar residues" evidence="5">
    <location>
        <begin position="102"/>
        <end position="111"/>
    </location>
</feature>
<dbReference type="SUPFAM" id="SSF46689">
    <property type="entry name" value="Homeodomain-like"/>
    <property type="match status" value="1"/>
</dbReference>